<sequence length="92" mass="9940">MANSELDFSVRLQMLTDQFNQGLRESRGAFDAATRSIISNTNELRSNSGQAEQALTTLFNTPSNDLTAAIQNTTAQLNGLVRGANISEFTAT</sequence>
<dbReference type="EMBL" id="LZNA01000010">
    <property type="protein sequence ID" value="OBX83918.1"/>
    <property type="molecule type" value="Genomic_DNA"/>
</dbReference>
<name>A0A1B8QK78_9GAMM</name>
<dbReference type="AlphaFoldDB" id="A0A1B8QK78"/>
<reference evidence="1 2" key="1">
    <citation type="submission" date="2016-06" db="EMBL/GenBank/DDBJ databases">
        <title>Draft genome of Moraxella atlantae CCUG 59586.</title>
        <authorList>
            <person name="Salva-Serra F."/>
            <person name="Engstrom-Jakobsson H."/>
            <person name="Thorell K."/>
            <person name="Gonzales-Siles L."/>
            <person name="Karlsson R."/>
            <person name="Boulund F."/>
            <person name="Engstrand L."/>
            <person name="Kristiansson E."/>
            <person name="Moore E."/>
        </authorList>
    </citation>
    <scope>NUCLEOTIDE SEQUENCE [LARGE SCALE GENOMIC DNA]</scope>
    <source>
        <strain evidence="1 2">CCUG 59586</strain>
    </source>
</reference>
<organism evidence="1 2">
    <name type="scientific">Faucicola atlantae</name>
    <dbReference type="NCBI Taxonomy" id="34059"/>
    <lineage>
        <taxon>Bacteria</taxon>
        <taxon>Pseudomonadati</taxon>
        <taxon>Pseudomonadota</taxon>
        <taxon>Gammaproteobacteria</taxon>
        <taxon>Moraxellales</taxon>
        <taxon>Moraxellaceae</taxon>
        <taxon>Faucicola</taxon>
    </lineage>
</organism>
<evidence type="ECO:0000313" key="2">
    <source>
        <dbReference type="Proteomes" id="UP000092616"/>
    </source>
</evidence>
<proteinExistence type="predicted"/>
<evidence type="ECO:0000313" key="1">
    <source>
        <dbReference type="EMBL" id="OBX83918.1"/>
    </source>
</evidence>
<dbReference type="Proteomes" id="UP000092616">
    <property type="component" value="Unassembled WGS sequence"/>
</dbReference>
<gene>
    <name evidence="1" type="ORF">A9306_03770</name>
</gene>
<keyword evidence="2" id="KW-1185">Reference proteome</keyword>
<dbReference type="RefSeq" id="WP_067334525.1">
    <property type="nucleotide sequence ID" value="NZ_LZNA01000010.1"/>
</dbReference>
<comment type="caution">
    <text evidence="1">The sequence shown here is derived from an EMBL/GenBank/DDBJ whole genome shotgun (WGS) entry which is preliminary data.</text>
</comment>
<protein>
    <submittedName>
        <fullName evidence="1">Uncharacterized protein</fullName>
    </submittedName>
</protein>
<accession>A0A1B8QK78</accession>